<proteinExistence type="predicted"/>
<protein>
    <recommendedName>
        <fullName evidence="1">WCX domain-containing protein</fullName>
    </recommendedName>
</protein>
<reference evidence="3" key="1">
    <citation type="journal article" date="2019" name="Int. J. Syst. Evol. Microbiol.">
        <title>The Global Catalogue of Microorganisms (GCM) 10K type strain sequencing project: providing services to taxonomists for standard genome sequencing and annotation.</title>
        <authorList>
            <consortium name="The Broad Institute Genomics Platform"/>
            <consortium name="The Broad Institute Genome Sequencing Center for Infectious Disease"/>
            <person name="Wu L."/>
            <person name="Ma J."/>
        </authorList>
    </citation>
    <scope>NUCLEOTIDE SEQUENCE [LARGE SCALE GENOMIC DNA]</scope>
    <source>
        <strain evidence="3">JCM 4738</strain>
    </source>
</reference>
<comment type="caution">
    <text evidence="2">The sequence shown here is derived from an EMBL/GenBank/DDBJ whole genome shotgun (WGS) entry which is preliminary data.</text>
</comment>
<sequence>MDGAAVVDALASASAPDAAGQVTLDLPTESEEVAFDQLARLGADAEVLGPACLRARFRERAAALAALYQADPQEREPEEAEAQR</sequence>
<evidence type="ECO:0000313" key="2">
    <source>
        <dbReference type="EMBL" id="GHB83862.1"/>
    </source>
</evidence>
<dbReference type="RefSeq" id="WP_381353772.1">
    <property type="nucleotide sequence ID" value="NZ_JBHSYU010000001.1"/>
</dbReference>
<feature type="domain" description="WCX" evidence="1">
    <location>
        <begin position="15"/>
        <end position="65"/>
    </location>
</feature>
<dbReference type="Proteomes" id="UP000642673">
    <property type="component" value="Unassembled WGS sequence"/>
</dbReference>
<organism evidence="2 3">
    <name type="scientific">Streptomyces cirratus</name>
    <dbReference type="NCBI Taxonomy" id="68187"/>
    <lineage>
        <taxon>Bacteria</taxon>
        <taxon>Bacillati</taxon>
        <taxon>Actinomycetota</taxon>
        <taxon>Actinomycetes</taxon>
        <taxon>Kitasatosporales</taxon>
        <taxon>Streptomycetaceae</taxon>
        <taxon>Streptomyces</taxon>
    </lineage>
</organism>
<dbReference type="Pfam" id="PF25583">
    <property type="entry name" value="WCX"/>
    <property type="match status" value="1"/>
</dbReference>
<dbReference type="EMBL" id="BMVP01000024">
    <property type="protein sequence ID" value="GHB83862.1"/>
    <property type="molecule type" value="Genomic_DNA"/>
</dbReference>
<accession>A0ABQ3F287</accession>
<gene>
    <name evidence="2" type="ORF">GCM10010347_63460</name>
</gene>
<evidence type="ECO:0000313" key="3">
    <source>
        <dbReference type="Proteomes" id="UP000642673"/>
    </source>
</evidence>
<name>A0ABQ3F287_9ACTN</name>
<dbReference type="InterPro" id="IPR057727">
    <property type="entry name" value="WCX_dom"/>
</dbReference>
<evidence type="ECO:0000259" key="1">
    <source>
        <dbReference type="Pfam" id="PF25583"/>
    </source>
</evidence>
<keyword evidence="3" id="KW-1185">Reference proteome</keyword>